<protein>
    <recommendedName>
        <fullName evidence="1">RWD domain-containing protein</fullName>
    </recommendedName>
</protein>
<dbReference type="Pfam" id="PF05773">
    <property type="entry name" value="RWD"/>
    <property type="match status" value="1"/>
</dbReference>
<sequence>MMMSSAPDSPPPVPEDYSLQQENELQALASIFAEDFQDIRLKHPWKVKRPPEVYLSLRPKGLSYGQECHVTVDLEVKCPPTYPDLMYQNRVAALSSER</sequence>
<dbReference type="AlphaFoldDB" id="A0A8B9LSZ8"/>
<dbReference type="InterPro" id="IPR006575">
    <property type="entry name" value="RWD_dom"/>
</dbReference>
<dbReference type="InterPro" id="IPR016135">
    <property type="entry name" value="UBQ-conjugating_enzyme/RWD"/>
</dbReference>
<reference evidence="2" key="1">
    <citation type="submission" date="2025-08" db="UniProtKB">
        <authorList>
            <consortium name="Ensembl"/>
        </authorList>
    </citation>
    <scope>IDENTIFICATION</scope>
</reference>
<dbReference type="Proteomes" id="UP000694621">
    <property type="component" value="Unplaced"/>
</dbReference>
<organism evidence="2 3">
    <name type="scientific">Astyanax mexicanus</name>
    <name type="common">Blind cave fish</name>
    <name type="synonym">Astyanax fasciatus mexicanus</name>
    <dbReference type="NCBI Taxonomy" id="7994"/>
    <lineage>
        <taxon>Eukaryota</taxon>
        <taxon>Metazoa</taxon>
        <taxon>Chordata</taxon>
        <taxon>Craniata</taxon>
        <taxon>Vertebrata</taxon>
        <taxon>Euteleostomi</taxon>
        <taxon>Actinopterygii</taxon>
        <taxon>Neopterygii</taxon>
        <taxon>Teleostei</taxon>
        <taxon>Ostariophysi</taxon>
        <taxon>Characiformes</taxon>
        <taxon>Characoidei</taxon>
        <taxon>Acestrorhamphidae</taxon>
        <taxon>Acestrorhamphinae</taxon>
        <taxon>Astyanax</taxon>
    </lineage>
</organism>
<dbReference type="PROSITE" id="PS50908">
    <property type="entry name" value="RWD"/>
    <property type="match status" value="1"/>
</dbReference>
<evidence type="ECO:0000313" key="3">
    <source>
        <dbReference type="Proteomes" id="UP000694621"/>
    </source>
</evidence>
<evidence type="ECO:0000313" key="2">
    <source>
        <dbReference type="Ensembl" id="ENSAMXP00005055596.1"/>
    </source>
</evidence>
<dbReference type="SUPFAM" id="SSF54495">
    <property type="entry name" value="UBC-like"/>
    <property type="match status" value="1"/>
</dbReference>
<evidence type="ECO:0000259" key="1">
    <source>
        <dbReference type="PROSITE" id="PS50908"/>
    </source>
</evidence>
<accession>A0A8B9LSZ8</accession>
<feature type="domain" description="RWD" evidence="1">
    <location>
        <begin position="23"/>
        <end position="98"/>
    </location>
</feature>
<proteinExistence type="predicted"/>
<dbReference type="CDD" id="cd23823">
    <property type="entry name" value="RWD_GCN2"/>
    <property type="match status" value="1"/>
</dbReference>
<dbReference type="Gene3D" id="3.10.110.10">
    <property type="entry name" value="Ubiquitin Conjugating Enzyme"/>
    <property type="match status" value="1"/>
</dbReference>
<name>A0A8B9LSZ8_ASTMX</name>
<dbReference type="Ensembl" id="ENSAMXT00005060110.1">
    <property type="protein sequence ID" value="ENSAMXP00005055596.1"/>
    <property type="gene ID" value="ENSAMXG00005024761.1"/>
</dbReference>